<organism evidence="3 4">
    <name type="scientific">Ceutorhynchus assimilis</name>
    <name type="common">cabbage seed weevil</name>
    <dbReference type="NCBI Taxonomy" id="467358"/>
    <lineage>
        <taxon>Eukaryota</taxon>
        <taxon>Metazoa</taxon>
        <taxon>Ecdysozoa</taxon>
        <taxon>Arthropoda</taxon>
        <taxon>Hexapoda</taxon>
        <taxon>Insecta</taxon>
        <taxon>Pterygota</taxon>
        <taxon>Neoptera</taxon>
        <taxon>Endopterygota</taxon>
        <taxon>Coleoptera</taxon>
        <taxon>Polyphaga</taxon>
        <taxon>Cucujiformia</taxon>
        <taxon>Curculionidae</taxon>
        <taxon>Ceutorhynchinae</taxon>
        <taxon>Ceutorhynchus</taxon>
    </lineage>
</organism>
<feature type="region of interest" description="Disordered" evidence="1">
    <location>
        <begin position="155"/>
        <end position="184"/>
    </location>
</feature>
<sequence length="1297" mass="144453">MSKPEKNPRLKSKTRAWEQGRRDRLAVLFSKLWEALPNYDPSNKLSKPDILMTAESTIRRLDAELKSVLVTGQNKAETKSSATKEKAYSILIKKLEDRVKKLLLRNEQLSKCLSKAGIKAKSESGTAKRNKKPPKYANAISGEQQAEFLQKELEKENQAKVQKPKRKGTTLKQRKVSEKPKIKKTKKKLLSSSNCVFLVTQAMTQNSSCFILSKPSSKISPTVITNSLLVKTPIVSSNIKPSIFPTYPQLPSLGPGTLLFANGTMMPIVPTPRPLPVLPTIVANPISSQIPTLVVVTSKDTINSSVNTIVTSTKPCNSLPVLRPKLVNNTKTIQANKVPIPALTSKIVCRKAEVLDSQKKVSETTVQNNHKKLKTSKKIEKTSNETQKLDTQKNPDKNIPEVTQETSSNNKDACEIPAVEASTSFCATNDNRCKDILKPESSKIDHQEKTTADSTEKTDYQLETFANVVTKVANNSVASSKPTDINSIFSETCVNSSISNNNDTNPKNVQIPETSHTQTQSFAKQKTFEHNTNLQNDLKSLEMTELSNDIFASFQVAPGCQNPESTSPTAAFLLAFPLVSSGAKVTEVLGDENLESQAGTPNLLQIGTMDISKPTQNYSESFTPNLLNFDSFNFNNCGNFYNNNCSQQSAVTTSTKTFVNNSNINVNSSKNETLTNTQFNQNDIGKTKPSINKTGSTITNNYHTKELPLNINLNKNIPVSSVQTNLHNNLDLNNDIFSFKPNNENFMNSNKHSSTIKPYNNIPTYSTYKTCSSNQFMPNKNYPLVYTSASISNSFYSSFTTSDTVAGNFNSTNYNNYIQYGKTNHYNSNNSQTYQKNKFKATTQSKPINWMTSPAVTTSSYKPDYFLPPFTNSSNAYLNSGCNEQQDFNRKTSEIFPTYRNDTEENQFSWSPNKIPQFLDTANHNNSFVSSTLPTLVGDLALNNTPSKEKTRKKSTNCDNNQTSFLSVSQLVEQSQENAPAKIVSRRTSGNRSKTNTPKTNKRRLETTNKEIQQQNNFNISVATNLFNENNKRTNKNIPSSYSAEALIGNNQNPNNEKRSNFCHQNKSLVPGFFNDNIVPYFPPVDTQQDNSYMQSYQPTYQNNSYSANNFSASSYNFMPNNQEFIGENMFQNGNNKCNFTQKNIDKTQSYSCKKAKKRPLNDNVLPSFDIHFLSMPGAINSPILPDDFHTTYLPPTTLYSCKNPLYPKKTNTEGLSGSLIPPLPAISNKPVIGPQMSPLINSAGTSLTNFNLSTIFPEINKESNQFFPLKNGVSSEKIEKTQNNYSSICTGQQYTT</sequence>
<reference evidence="3" key="1">
    <citation type="submission" date="2022-01" db="EMBL/GenBank/DDBJ databases">
        <authorList>
            <person name="King R."/>
        </authorList>
    </citation>
    <scope>NUCLEOTIDE SEQUENCE</scope>
</reference>
<accession>A0A9N9MMZ8</accession>
<dbReference type="EMBL" id="OU892280">
    <property type="protein sequence ID" value="CAG9768002.1"/>
    <property type="molecule type" value="Genomic_DNA"/>
</dbReference>
<feature type="region of interest" description="Disordered" evidence="1">
    <location>
        <begin position="976"/>
        <end position="1003"/>
    </location>
</feature>
<keyword evidence="4" id="KW-1185">Reference proteome</keyword>
<evidence type="ECO:0000259" key="2">
    <source>
        <dbReference type="PROSITE" id="PS50888"/>
    </source>
</evidence>
<evidence type="ECO:0000313" key="3">
    <source>
        <dbReference type="EMBL" id="CAG9768002.1"/>
    </source>
</evidence>
<feature type="compositionally biased region" description="Polar residues" evidence="1">
    <location>
        <begin position="986"/>
        <end position="999"/>
    </location>
</feature>
<dbReference type="Proteomes" id="UP001152799">
    <property type="component" value="Chromosome 4"/>
</dbReference>
<dbReference type="CDD" id="cd00083">
    <property type="entry name" value="bHLH_SF"/>
    <property type="match status" value="1"/>
</dbReference>
<dbReference type="SUPFAM" id="SSF47459">
    <property type="entry name" value="HLH, helix-loop-helix DNA-binding domain"/>
    <property type="match status" value="1"/>
</dbReference>
<evidence type="ECO:0000313" key="4">
    <source>
        <dbReference type="Proteomes" id="UP001152799"/>
    </source>
</evidence>
<dbReference type="GO" id="GO:0046983">
    <property type="term" value="F:protein dimerization activity"/>
    <property type="evidence" value="ECO:0007669"/>
    <property type="project" value="InterPro"/>
</dbReference>
<proteinExistence type="predicted"/>
<gene>
    <name evidence="3" type="ORF">CEUTPL_LOCUS8554</name>
</gene>
<dbReference type="Gene3D" id="4.10.280.10">
    <property type="entry name" value="Helix-loop-helix DNA-binding domain"/>
    <property type="match status" value="1"/>
</dbReference>
<dbReference type="InterPro" id="IPR011598">
    <property type="entry name" value="bHLH_dom"/>
</dbReference>
<feature type="region of interest" description="Disordered" evidence="1">
    <location>
        <begin position="358"/>
        <end position="410"/>
    </location>
</feature>
<dbReference type="OrthoDB" id="60033at2759"/>
<evidence type="ECO:0000256" key="1">
    <source>
        <dbReference type="SAM" id="MobiDB-lite"/>
    </source>
</evidence>
<dbReference type="PROSITE" id="PS50888">
    <property type="entry name" value="BHLH"/>
    <property type="match status" value="1"/>
</dbReference>
<name>A0A9N9MMZ8_9CUCU</name>
<feature type="compositionally biased region" description="Basic residues" evidence="1">
    <location>
        <begin position="162"/>
        <end position="174"/>
    </location>
</feature>
<feature type="domain" description="BHLH" evidence="2">
    <location>
        <begin position="9"/>
        <end position="61"/>
    </location>
</feature>
<protein>
    <recommendedName>
        <fullName evidence="2">BHLH domain-containing protein</fullName>
    </recommendedName>
</protein>
<feature type="compositionally biased region" description="Polar residues" evidence="1">
    <location>
        <begin position="401"/>
        <end position="410"/>
    </location>
</feature>
<dbReference type="InterPro" id="IPR036638">
    <property type="entry name" value="HLH_DNA-bd_sf"/>
</dbReference>
<feature type="region of interest" description="Disordered" evidence="1">
    <location>
        <begin position="943"/>
        <end position="962"/>
    </location>
</feature>
<feature type="compositionally biased region" description="Basic and acidic residues" evidence="1">
    <location>
        <begin position="377"/>
        <end position="399"/>
    </location>
</feature>
<dbReference type="Pfam" id="PF00010">
    <property type="entry name" value="HLH"/>
    <property type="match status" value="1"/>
</dbReference>